<dbReference type="InterPro" id="IPR016181">
    <property type="entry name" value="Acyl_CoA_acyltransferase"/>
</dbReference>
<dbReference type="PANTHER" id="PTHR20905">
    <property type="entry name" value="N-ACETYLTRANSFERASE-RELATED"/>
    <property type="match status" value="1"/>
</dbReference>
<dbReference type="OrthoDB" id="6597514at2759"/>
<protein>
    <recommendedName>
        <fullName evidence="3">N-acetyltransferase domain-containing protein</fullName>
    </recommendedName>
</protein>
<gene>
    <name evidence="1" type="primary">106664543</name>
</gene>
<evidence type="ECO:0008006" key="3">
    <source>
        <dbReference type="Google" id="ProtNLM"/>
    </source>
</evidence>
<dbReference type="GO" id="GO:0008080">
    <property type="term" value="F:N-acetyltransferase activity"/>
    <property type="evidence" value="ECO:0007669"/>
    <property type="project" value="TreeGrafter"/>
</dbReference>
<dbReference type="KEGG" id="clec:106664543"/>
<accession>A0A8I6RGK3</accession>
<dbReference type="AlphaFoldDB" id="A0A8I6RGK3"/>
<reference evidence="1" key="1">
    <citation type="submission" date="2022-01" db="UniProtKB">
        <authorList>
            <consortium name="EnsemblMetazoa"/>
        </authorList>
    </citation>
    <scope>IDENTIFICATION</scope>
</reference>
<dbReference type="EnsemblMetazoa" id="XM_014390358.2">
    <property type="protein sequence ID" value="XP_014245844.1"/>
    <property type="gene ID" value="LOC106664543"/>
</dbReference>
<dbReference type="Proteomes" id="UP000494040">
    <property type="component" value="Unassembled WGS sequence"/>
</dbReference>
<sequence length="239" mass="27342">MTVSKIPLGEYQVTKDGKVIKYCLENITSQVKMDEALEHMINYFLPREPLSKYLDVCSDEPSKNSVKKLWAEALQDGHAIGAYLLNSNGTIGRLIGTNIIIVSNKNAPHDEILQLEGEQFQIIFKTFKSLMERVDVYDRYGVDEYLEGLGLSVHPEYHGCNLGYRILESREKLCKALGLNVAVTMFTAASSQHIARKLGYETLVEIDYDEVKIEGRYPYRGIWEKMKEKKFTLMALEFK</sequence>
<organism evidence="1 2">
    <name type="scientific">Cimex lectularius</name>
    <name type="common">Bed bug</name>
    <name type="synonym">Acanthia lectularia</name>
    <dbReference type="NCBI Taxonomy" id="79782"/>
    <lineage>
        <taxon>Eukaryota</taxon>
        <taxon>Metazoa</taxon>
        <taxon>Ecdysozoa</taxon>
        <taxon>Arthropoda</taxon>
        <taxon>Hexapoda</taxon>
        <taxon>Insecta</taxon>
        <taxon>Pterygota</taxon>
        <taxon>Neoptera</taxon>
        <taxon>Paraneoptera</taxon>
        <taxon>Hemiptera</taxon>
        <taxon>Heteroptera</taxon>
        <taxon>Panheteroptera</taxon>
        <taxon>Cimicomorpha</taxon>
        <taxon>Cimicidae</taxon>
        <taxon>Cimex</taxon>
    </lineage>
</organism>
<dbReference type="Gene3D" id="3.40.630.30">
    <property type="match status" value="1"/>
</dbReference>
<keyword evidence="2" id="KW-1185">Reference proteome</keyword>
<proteinExistence type="predicted"/>
<dbReference type="PANTHER" id="PTHR20905:SF32">
    <property type="entry name" value="ARYLALKYLAMINE N-ACETYLTRANSFERASE-LIKE 7, ISOFORM A"/>
    <property type="match status" value="1"/>
</dbReference>
<name>A0A8I6RGK3_CIMLE</name>
<evidence type="ECO:0000313" key="2">
    <source>
        <dbReference type="Proteomes" id="UP000494040"/>
    </source>
</evidence>
<dbReference type="SUPFAM" id="SSF55729">
    <property type="entry name" value="Acyl-CoA N-acyltransferases (Nat)"/>
    <property type="match status" value="1"/>
</dbReference>
<dbReference type="OMA" id="YDEPTCR"/>
<evidence type="ECO:0000313" key="1">
    <source>
        <dbReference type="EnsemblMetazoa" id="XP_014245844.1"/>
    </source>
</evidence>